<feature type="domain" description="Cupin type-2" evidence="2">
    <location>
        <begin position="40"/>
        <end position="99"/>
    </location>
</feature>
<dbReference type="PANTHER" id="PTHR36114:SF1">
    <property type="entry name" value="16.7 KDA PROTEIN IN WHIE LOCUS"/>
    <property type="match status" value="1"/>
</dbReference>
<gene>
    <name evidence="3" type="ORF">K1X11_019535</name>
</gene>
<dbReference type="InterPro" id="IPR013096">
    <property type="entry name" value="Cupin_2"/>
</dbReference>
<evidence type="ECO:0000256" key="1">
    <source>
        <dbReference type="SAM" id="MobiDB-lite"/>
    </source>
</evidence>
<keyword evidence="4" id="KW-1185">Reference proteome</keyword>
<accession>A0ABZ1C5J9</accession>
<dbReference type="EMBL" id="CP139781">
    <property type="protein sequence ID" value="WRQ87012.1"/>
    <property type="molecule type" value="Genomic_DNA"/>
</dbReference>
<name>A0ABZ1C5J9_9BACT</name>
<dbReference type="InterPro" id="IPR052044">
    <property type="entry name" value="PKS_Associated_Protein"/>
</dbReference>
<dbReference type="CDD" id="cd02226">
    <property type="entry name" value="cupin_YdbB-like"/>
    <property type="match status" value="1"/>
</dbReference>
<sequence>MSAAQAINLRAKVAKLDAHWSPRVIGELDDHYAKVAKLKGSFTWHKHDDEDELFLVIDGRLKIEFEDHSVDLGPGEMCIVPRGVLHNPVAAEECSVLLIEKKSTQQTGDNATAQTKSIADQLRPL</sequence>
<evidence type="ECO:0000259" key="2">
    <source>
        <dbReference type="Pfam" id="PF07883"/>
    </source>
</evidence>
<evidence type="ECO:0000313" key="3">
    <source>
        <dbReference type="EMBL" id="WRQ87012.1"/>
    </source>
</evidence>
<dbReference type="PANTHER" id="PTHR36114">
    <property type="entry name" value="16.7 KDA PROTEIN IN WHIE LOCUS"/>
    <property type="match status" value="1"/>
</dbReference>
<dbReference type="InterPro" id="IPR011051">
    <property type="entry name" value="RmlC_Cupin_sf"/>
</dbReference>
<dbReference type="Pfam" id="PF07883">
    <property type="entry name" value="Cupin_2"/>
    <property type="match status" value="1"/>
</dbReference>
<dbReference type="Gene3D" id="2.60.120.10">
    <property type="entry name" value="Jelly Rolls"/>
    <property type="match status" value="1"/>
</dbReference>
<dbReference type="InterPro" id="IPR014710">
    <property type="entry name" value="RmlC-like_jellyroll"/>
</dbReference>
<feature type="compositionally biased region" description="Polar residues" evidence="1">
    <location>
        <begin position="105"/>
        <end position="118"/>
    </location>
</feature>
<protein>
    <submittedName>
        <fullName evidence="3">Cupin domain-containing protein</fullName>
    </submittedName>
</protein>
<feature type="region of interest" description="Disordered" evidence="1">
    <location>
        <begin position="105"/>
        <end position="125"/>
    </location>
</feature>
<proteinExistence type="predicted"/>
<dbReference type="SUPFAM" id="SSF51182">
    <property type="entry name" value="RmlC-like cupins"/>
    <property type="match status" value="1"/>
</dbReference>
<reference evidence="3 4" key="1">
    <citation type="submission" date="2023-12" db="EMBL/GenBank/DDBJ databases">
        <title>Description of an unclassified Opitutus bacterium of Verrucomicrobiota.</title>
        <authorList>
            <person name="Zhang D.-F."/>
        </authorList>
    </citation>
    <scope>NUCLEOTIDE SEQUENCE [LARGE SCALE GENOMIC DNA]</scope>
    <source>
        <strain evidence="3 4">WL0086</strain>
    </source>
</reference>
<dbReference type="RefSeq" id="WP_221029573.1">
    <property type="nucleotide sequence ID" value="NZ_CP139781.1"/>
</dbReference>
<evidence type="ECO:0000313" key="4">
    <source>
        <dbReference type="Proteomes" id="UP000738431"/>
    </source>
</evidence>
<organism evidence="3 4">
    <name type="scientific">Actomonas aquatica</name>
    <dbReference type="NCBI Taxonomy" id="2866162"/>
    <lineage>
        <taxon>Bacteria</taxon>
        <taxon>Pseudomonadati</taxon>
        <taxon>Verrucomicrobiota</taxon>
        <taxon>Opitutia</taxon>
        <taxon>Opitutales</taxon>
        <taxon>Opitutaceae</taxon>
        <taxon>Actomonas</taxon>
    </lineage>
</organism>
<dbReference type="Proteomes" id="UP000738431">
    <property type="component" value="Chromosome"/>
</dbReference>